<dbReference type="EMBL" id="CABPRJ010002384">
    <property type="protein sequence ID" value="VVC44612.1"/>
    <property type="molecule type" value="Genomic_DNA"/>
</dbReference>
<dbReference type="Proteomes" id="UP000325440">
    <property type="component" value="Unassembled WGS sequence"/>
</dbReference>
<sequence length="239" mass="24146">MTRFEGRTGVCCLSIACLLLQVGSGVAGPTTDATATKPSTTAGVESMAETIMVDLSSEAEAAANRVKSAFGETSTTLNSIMDLTTDSLSGLIKNTGTTALDFSSETSKSLEEIIKAGGRVTLAIGNLCNELFGGVSAGLATGTDLLAMGTNNLDSFLGGVPVVGVVTGGLNGLMSGVSTTVNQMSNTGRESRQQLMKKLRSGINQSYLDTNSVANSVTNGATNVDTTAAAGSVKATVNV</sequence>
<protein>
    <submittedName>
        <fullName evidence="2">Uncharacterized protein</fullName>
    </submittedName>
</protein>
<keyword evidence="3" id="KW-1185">Reference proteome</keyword>
<organism evidence="2 3">
    <name type="scientific">Cinara cedri</name>
    <dbReference type="NCBI Taxonomy" id="506608"/>
    <lineage>
        <taxon>Eukaryota</taxon>
        <taxon>Metazoa</taxon>
        <taxon>Ecdysozoa</taxon>
        <taxon>Arthropoda</taxon>
        <taxon>Hexapoda</taxon>
        <taxon>Insecta</taxon>
        <taxon>Pterygota</taxon>
        <taxon>Neoptera</taxon>
        <taxon>Paraneoptera</taxon>
        <taxon>Hemiptera</taxon>
        <taxon>Sternorrhyncha</taxon>
        <taxon>Aphidomorpha</taxon>
        <taxon>Aphidoidea</taxon>
        <taxon>Aphididae</taxon>
        <taxon>Lachninae</taxon>
        <taxon>Cinara</taxon>
    </lineage>
</organism>
<gene>
    <name evidence="2" type="ORF">CINCED_3A005496</name>
</gene>
<keyword evidence="1" id="KW-0732">Signal</keyword>
<reference evidence="2 3" key="1">
    <citation type="submission" date="2019-08" db="EMBL/GenBank/DDBJ databases">
        <authorList>
            <person name="Alioto T."/>
            <person name="Alioto T."/>
            <person name="Gomez Garrido J."/>
        </authorList>
    </citation>
    <scope>NUCLEOTIDE SEQUENCE [LARGE SCALE GENOMIC DNA]</scope>
</reference>
<accession>A0A5E4NHY9</accession>
<evidence type="ECO:0000313" key="2">
    <source>
        <dbReference type="EMBL" id="VVC44612.1"/>
    </source>
</evidence>
<evidence type="ECO:0000313" key="3">
    <source>
        <dbReference type="Proteomes" id="UP000325440"/>
    </source>
</evidence>
<dbReference type="OrthoDB" id="6607227at2759"/>
<evidence type="ECO:0000256" key="1">
    <source>
        <dbReference type="SAM" id="SignalP"/>
    </source>
</evidence>
<name>A0A5E4NHY9_9HEMI</name>
<feature type="chain" id="PRO_5022902336" evidence="1">
    <location>
        <begin position="28"/>
        <end position="239"/>
    </location>
</feature>
<proteinExistence type="predicted"/>
<feature type="signal peptide" evidence="1">
    <location>
        <begin position="1"/>
        <end position="27"/>
    </location>
</feature>
<dbReference type="AlphaFoldDB" id="A0A5E4NHY9"/>